<feature type="domain" description="Acetyl-coenzyme A synthetase N-terminal" evidence="6">
    <location>
        <begin position="44"/>
        <end position="101"/>
    </location>
</feature>
<name>A0A5B8C847_9MICO</name>
<dbReference type="NCBIfam" id="NF002937">
    <property type="entry name" value="PRK03584.1"/>
    <property type="match status" value="1"/>
</dbReference>
<dbReference type="SUPFAM" id="SSF56801">
    <property type="entry name" value="Acetyl-CoA synthetase-like"/>
    <property type="match status" value="1"/>
</dbReference>
<dbReference type="InterPro" id="IPR020845">
    <property type="entry name" value="AMP-binding_CS"/>
</dbReference>
<dbReference type="Pfam" id="PF00501">
    <property type="entry name" value="AMP-binding"/>
    <property type="match status" value="1"/>
</dbReference>
<gene>
    <name evidence="7" type="ORF">FE374_14355</name>
</gene>
<dbReference type="InterPro" id="IPR045851">
    <property type="entry name" value="AMP-bd_C_sf"/>
</dbReference>
<dbReference type="InterPro" id="IPR032387">
    <property type="entry name" value="ACAS_N"/>
</dbReference>
<dbReference type="InterPro" id="IPR000873">
    <property type="entry name" value="AMP-dep_synth/lig_dom"/>
</dbReference>
<dbReference type="GO" id="GO:0005524">
    <property type="term" value="F:ATP binding"/>
    <property type="evidence" value="ECO:0007669"/>
    <property type="project" value="UniProtKB-KW"/>
</dbReference>
<dbReference type="GO" id="GO:0030729">
    <property type="term" value="F:acetoacetate-CoA ligase activity"/>
    <property type="evidence" value="ECO:0007669"/>
    <property type="project" value="UniProtKB-EC"/>
</dbReference>
<dbReference type="EC" id="6.2.1.16" evidence="7"/>
<evidence type="ECO:0000256" key="1">
    <source>
        <dbReference type="ARBA" id="ARBA00006432"/>
    </source>
</evidence>
<reference evidence="7 8" key="1">
    <citation type="submission" date="2019-05" db="EMBL/GenBank/DDBJ databases">
        <title>Georgenia *** sp. nov., and Georgenia *** sp. nov., isolated from the intestinal contents of plateau pika (Ochotona curzoniae) in the Qinghai-Tibet plateau of China.</title>
        <authorList>
            <person name="Tian Z."/>
        </authorList>
    </citation>
    <scope>NUCLEOTIDE SEQUENCE [LARGE SCALE GENOMIC DNA]</scope>
    <source>
        <strain evidence="7 8">Z443</strain>
    </source>
</reference>
<dbReference type="KEGG" id="gyu:FE374_14355"/>
<dbReference type="Gene3D" id="3.40.50.12780">
    <property type="entry name" value="N-terminal domain of ligase-like"/>
    <property type="match status" value="1"/>
</dbReference>
<evidence type="ECO:0000256" key="2">
    <source>
        <dbReference type="ARBA" id="ARBA00022598"/>
    </source>
</evidence>
<dbReference type="Gene3D" id="3.30.300.30">
    <property type="match status" value="1"/>
</dbReference>
<dbReference type="EMBL" id="CP040915">
    <property type="protein sequence ID" value="QDC25631.1"/>
    <property type="molecule type" value="Genomic_DNA"/>
</dbReference>
<dbReference type="PANTHER" id="PTHR42921:SF1">
    <property type="entry name" value="ACETOACETYL-COA SYNTHETASE"/>
    <property type="match status" value="1"/>
</dbReference>
<protein>
    <submittedName>
        <fullName evidence="7">Acetoacetate--CoA ligase</fullName>
        <ecNumber evidence="7">6.2.1.16</ecNumber>
    </submittedName>
</protein>
<dbReference type="PROSITE" id="PS00455">
    <property type="entry name" value="AMP_BINDING"/>
    <property type="match status" value="1"/>
</dbReference>
<dbReference type="RefSeq" id="WP_139929881.1">
    <property type="nucleotide sequence ID" value="NZ_CP040915.1"/>
</dbReference>
<evidence type="ECO:0000259" key="5">
    <source>
        <dbReference type="Pfam" id="PF00501"/>
    </source>
</evidence>
<keyword evidence="3" id="KW-0547">Nucleotide-binding</keyword>
<evidence type="ECO:0000256" key="3">
    <source>
        <dbReference type="ARBA" id="ARBA00022741"/>
    </source>
</evidence>
<evidence type="ECO:0000313" key="7">
    <source>
        <dbReference type="EMBL" id="QDC25631.1"/>
    </source>
</evidence>
<dbReference type="Proteomes" id="UP000314616">
    <property type="component" value="Chromosome"/>
</dbReference>
<accession>A0A5B8C847</accession>
<feature type="domain" description="AMP-dependent synthetase/ligase" evidence="5">
    <location>
        <begin position="105"/>
        <end position="478"/>
    </location>
</feature>
<dbReference type="AlphaFoldDB" id="A0A5B8C847"/>
<dbReference type="InterPro" id="IPR042099">
    <property type="entry name" value="ANL_N_sf"/>
</dbReference>
<proteinExistence type="inferred from homology"/>
<evidence type="ECO:0000259" key="6">
    <source>
        <dbReference type="Pfam" id="PF16177"/>
    </source>
</evidence>
<dbReference type="InterPro" id="IPR005914">
    <property type="entry name" value="Acac_CoA_synth"/>
</dbReference>
<dbReference type="GO" id="GO:0006629">
    <property type="term" value="P:lipid metabolic process"/>
    <property type="evidence" value="ECO:0007669"/>
    <property type="project" value="InterPro"/>
</dbReference>
<dbReference type="OrthoDB" id="9803968at2"/>
<keyword evidence="4" id="KW-0067">ATP-binding</keyword>
<organism evidence="7 8">
    <name type="scientific">Georgenia yuyongxinii</name>
    <dbReference type="NCBI Taxonomy" id="2589797"/>
    <lineage>
        <taxon>Bacteria</taxon>
        <taxon>Bacillati</taxon>
        <taxon>Actinomycetota</taxon>
        <taxon>Actinomycetes</taxon>
        <taxon>Micrococcales</taxon>
        <taxon>Bogoriellaceae</taxon>
        <taxon>Georgenia</taxon>
    </lineage>
</organism>
<comment type="similarity">
    <text evidence="1">Belongs to the ATP-dependent AMP-binding enzyme family.</text>
</comment>
<keyword evidence="2 7" id="KW-0436">Ligase</keyword>
<dbReference type="NCBIfam" id="TIGR01217">
    <property type="entry name" value="ac_ac_CoA_syn"/>
    <property type="match status" value="1"/>
</dbReference>
<sequence>MTISPVKDVAVDTGKVMWSPDPAEAAESNLARFMAATGFPGAAYDELHAWSVAEPGEFWSAVWEFTGVVGDRGATAFVRDQDAPMTGSRFFPDATLNLAENLLQGPADAVAVLQADETGAVTEVTRDELRIRVGRAQRMLAGLGVQPGDRVAGILPNTVDALTHTLAALSLGAIWTSCAPEFGVQGVLDRFGQVDPAVLVVSAGYVYNGRRHSLVDKGLKVGAALPGLRHVVILGGTSSASTTGTARVHGAADLTDELETAPQFRRLPFDHPAYIVYTSGTTGLPKSIVHRAGGVLLNTVKEHVLHGDVRPGDRMLYFTNTAWMMYHWSIAALACGASVVLYDGAAIPKDDPAVLFRLVQDTRATHFGTSPKYLATQDKLGIRPQDTFQLERLRMICSAGAPLTDDHFAYVYGAVKQDLILASISGGTEILGCFVLGNPLLPVRSGEIQCKGLGLAVATLDDRQVPVIGRPGDLVCTEPFPSMPLRFWGEDGWERYVGTYFATKPEVWYHGDLAEIRPHGGVVVSGRTDTTLKPGGVRIGTSEIYRVVETTPGVADSVVVGFPVEDDMEIWLFVVPEAGRSVDYAEVRHRLRTQASPRHVPARIFTVPAVPYNLAGKKVEAAVLQTLLGKEIKNRESLVDAGDLEHYRLEMLTEVVA</sequence>
<dbReference type="PANTHER" id="PTHR42921">
    <property type="entry name" value="ACETOACETYL-COA SYNTHETASE"/>
    <property type="match status" value="1"/>
</dbReference>
<evidence type="ECO:0000256" key="4">
    <source>
        <dbReference type="ARBA" id="ARBA00022840"/>
    </source>
</evidence>
<dbReference type="Pfam" id="PF16177">
    <property type="entry name" value="ACAS_N"/>
    <property type="match status" value="1"/>
</dbReference>
<evidence type="ECO:0000313" key="8">
    <source>
        <dbReference type="Proteomes" id="UP000314616"/>
    </source>
</evidence>